<evidence type="ECO:0000256" key="2">
    <source>
        <dbReference type="ARBA" id="ARBA00022741"/>
    </source>
</evidence>
<dbReference type="InterPro" id="IPR014100">
    <property type="entry name" value="GTP-bd_Obg/CgtA"/>
</dbReference>
<evidence type="ECO:0000313" key="7">
    <source>
        <dbReference type="EMBL" id="ABO98576.1"/>
    </source>
</evidence>
<dbReference type="OMA" id="KPWDALD"/>
<dbReference type="eggNOG" id="KOG1489">
    <property type="taxonomic scope" value="Eukaryota"/>
</dbReference>
<dbReference type="PROSITE" id="PS51710">
    <property type="entry name" value="G_OBG"/>
    <property type="match status" value="1"/>
</dbReference>
<dbReference type="Pfam" id="PF01018">
    <property type="entry name" value="GTP1_OBG"/>
    <property type="match status" value="1"/>
</dbReference>
<evidence type="ECO:0000256" key="1">
    <source>
        <dbReference type="ARBA" id="ARBA00007699"/>
    </source>
</evidence>
<dbReference type="InterPro" id="IPR027417">
    <property type="entry name" value="P-loop_NTPase"/>
</dbReference>
<dbReference type="STRING" id="436017.A4S4K7"/>
<sequence length="305" mass="31827">MDGGSRRRRGADGGDGGKGGDVVLVACARTKGLGDVKNLLRGATGGAGGAQGRIGSRGADARARVPLGTIVRGEWLVVADLTRDGQTCVLARGGKGGKGNKRMPVGREAGTREPGAPGEEGKFVLELKTVADVGLVGLPNAGKSTLLRALSNATPRVGSYAFTTMQPQLGAVSATDGETITLADIPGLIKGAHENKGLGHNFLRHVERCEALAYVVDLSSGDGVKPWDALDILKRELEEYLPGLSKRPGFIVATKTDLPHTARTLKALRARTAPTPVFAVSAANREGTDEVLRVFENEIIGNRRV</sequence>
<dbReference type="PANTHER" id="PTHR11702:SF31">
    <property type="entry name" value="MITOCHONDRIAL RIBOSOME-ASSOCIATED GTPASE 2"/>
    <property type="match status" value="1"/>
</dbReference>
<keyword evidence="3" id="KW-0342">GTP-binding</keyword>
<dbReference type="RefSeq" id="XP_001420283.1">
    <property type="nucleotide sequence ID" value="XM_001420246.1"/>
</dbReference>
<organism evidence="7 8">
    <name type="scientific">Ostreococcus lucimarinus (strain CCE9901)</name>
    <dbReference type="NCBI Taxonomy" id="436017"/>
    <lineage>
        <taxon>Eukaryota</taxon>
        <taxon>Viridiplantae</taxon>
        <taxon>Chlorophyta</taxon>
        <taxon>Mamiellophyceae</taxon>
        <taxon>Mamiellales</taxon>
        <taxon>Bathycoccaceae</taxon>
        <taxon>Ostreococcus</taxon>
    </lineage>
</organism>
<dbReference type="AlphaFoldDB" id="A4S4K7"/>
<dbReference type="InterPro" id="IPR031167">
    <property type="entry name" value="G_OBG"/>
</dbReference>
<dbReference type="GO" id="GO:0042254">
    <property type="term" value="P:ribosome biogenesis"/>
    <property type="evidence" value="ECO:0007669"/>
    <property type="project" value="UniProtKB-UniRule"/>
</dbReference>
<evidence type="ECO:0000259" key="6">
    <source>
        <dbReference type="PROSITE" id="PS51883"/>
    </source>
</evidence>
<dbReference type="Gene3D" id="3.40.50.300">
    <property type="entry name" value="P-loop containing nucleotide triphosphate hydrolases"/>
    <property type="match status" value="1"/>
</dbReference>
<dbReference type="PRINTS" id="PR00326">
    <property type="entry name" value="GTP1OBG"/>
</dbReference>
<gene>
    <name evidence="7" type="ORF">OSTLU_13035</name>
</gene>
<proteinExistence type="inferred from homology"/>
<dbReference type="PROSITE" id="PS51883">
    <property type="entry name" value="OBG"/>
    <property type="match status" value="1"/>
</dbReference>
<dbReference type="NCBIfam" id="TIGR02729">
    <property type="entry name" value="Obg_CgtA"/>
    <property type="match status" value="1"/>
</dbReference>
<dbReference type="GO" id="GO:0000287">
    <property type="term" value="F:magnesium ion binding"/>
    <property type="evidence" value="ECO:0007669"/>
    <property type="project" value="InterPro"/>
</dbReference>
<evidence type="ECO:0000313" key="8">
    <source>
        <dbReference type="Proteomes" id="UP000001568"/>
    </source>
</evidence>
<dbReference type="NCBIfam" id="TIGR00231">
    <property type="entry name" value="small_GTP"/>
    <property type="match status" value="1"/>
</dbReference>
<dbReference type="PANTHER" id="PTHR11702">
    <property type="entry name" value="DEVELOPMENTALLY REGULATED GTP-BINDING PROTEIN-RELATED"/>
    <property type="match status" value="1"/>
</dbReference>
<dbReference type="EMBL" id="CP000591">
    <property type="protein sequence ID" value="ABO98576.1"/>
    <property type="molecule type" value="Genomic_DNA"/>
</dbReference>
<reference evidence="7 8" key="1">
    <citation type="journal article" date="2007" name="Proc. Natl. Acad. Sci. U.S.A.">
        <title>The tiny eukaryote Ostreococcus provides genomic insights into the paradox of plankton speciation.</title>
        <authorList>
            <person name="Palenik B."/>
            <person name="Grimwood J."/>
            <person name="Aerts A."/>
            <person name="Rouze P."/>
            <person name="Salamov A."/>
            <person name="Putnam N."/>
            <person name="Dupont C."/>
            <person name="Jorgensen R."/>
            <person name="Derelle E."/>
            <person name="Rombauts S."/>
            <person name="Zhou K."/>
            <person name="Otillar R."/>
            <person name="Merchant S.S."/>
            <person name="Podell S."/>
            <person name="Gaasterland T."/>
            <person name="Napoli C."/>
            <person name="Gendler K."/>
            <person name="Manuell A."/>
            <person name="Tai V."/>
            <person name="Vallon O."/>
            <person name="Piganeau G."/>
            <person name="Jancek S."/>
            <person name="Heijde M."/>
            <person name="Jabbari K."/>
            <person name="Bowler C."/>
            <person name="Lohr M."/>
            <person name="Robbens S."/>
            <person name="Werner G."/>
            <person name="Dubchak I."/>
            <person name="Pazour G.J."/>
            <person name="Ren Q."/>
            <person name="Paulsen I."/>
            <person name="Delwiche C."/>
            <person name="Schmutz J."/>
            <person name="Rokhsar D."/>
            <person name="Van de Peer Y."/>
            <person name="Moreau H."/>
            <person name="Grigoriev I.V."/>
        </authorList>
    </citation>
    <scope>NUCLEOTIDE SEQUENCE [LARGE SCALE GENOMIC DNA]</scope>
    <source>
        <strain evidence="7 8">CCE9901</strain>
    </source>
</reference>
<evidence type="ECO:0008006" key="9">
    <source>
        <dbReference type="Google" id="ProtNLM"/>
    </source>
</evidence>
<dbReference type="SUPFAM" id="SSF52540">
    <property type="entry name" value="P-loop containing nucleoside triphosphate hydrolases"/>
    <property type="match status" value="1"/>
</dbReference>
<dbReference type="GO" id="GO:0005525">
    <property type="term" value="F:GTP binding"/>
    <property type="evidence" value="ECO:0007669"/>
    <property type="project" value="UniProtKB-KW"/>
</dbReference>
<dbReference type="HOGENOM" id="CLU_011747_2_0_1"/>
<dbReference type="Proteomes" id="UP000001568">
    <property type="component" value="Chromosome 11"/>
</dbReference>
<evidence type="ECO:0000259" key="5">
    <source>
        <dbReference type="PROSITE" id="PS51710"/>
    </source>
</evidence>
<accession>A4S4K7</accession>
<dbReference type="InterPro" id="IPR005225">
    <property type="entry name" value="Small_GTP-bd"/>
</dbReference>
<dbReference type="InterPro" id="IPR006073">
    <property type="entry name" value="GTP-bd"/>
</dbReference>
<dbReference type="InterPro" id="IPR006169">
    <property type="entry name" value="GTP1_OBG_dom"/>
</dbReference>
<dbReference type="InterPro" id="IPR036726">
    <property type="entry name" value="GTP1_OBG_dom_sf"/>
</dbReference>
<protein>
    <recommendedName>
        <fullName evidence="9">OBG-type G domain-containing protein</fullName>
    </recommendedName>
</protein>
<dbReference type="Pfam" id="PF01926">
    <property type="entry name" value="MMR_HSR1"/>
    <property type="match status" value="1"/>
</dbReference>
<dbReference type="OrthoDB" id="347018at2759"/>
<dbReference type="Gramene" id="ABO98576">
    <property type="protein sequence ID" value="ABO98576"/>
    <property type="gene ID" value="OSTLU_13035"/>
</dbReference>
<dbReference type="InterPro" id="IPR045086">
    <property type="entry name" value="OBG_GTPase"/>
</dbReference>
<dbReference type="KEGG" id="olu:OSTLU_13035"/>
<feature type="domain" description="Obg" evidence="6">
    <location>
        <begin position="1"/>
        <end position="130"/>
    </location>
</feature>
<dbReference type="GeneID" id="5004351"/>
<dbReference type="Gene3D" id="2.70.210.12">
    <property type="entry name" value="GTP1/OBG domain"/>
    <property type="match status" value="1"/>
</dbReference>
<dbReference type="PIRSF" id="PIRSF002401">
    <property type="entry name" value="GTP_bd_Obg/CgtA"/>
    <property type="match status" value="1"/>
</dbReference>
<keyword evidence="8" id="KW-1185">Reference proteome</keyword>
<dbReference type="GO" id="GO:0005739">
    <property type="term" value="C:mitochondrion"/>
    <property type="evidence" value="ECO:0007669"/>
    <property type="project" value="TreeGrafter"/>
</dbReference>
<keyword evidence="2" id="KW-0547">Nucleotide-binding</keyword>
<feature type="region of interest" description="Disordered" evidence="4">
    <location>
        <begin position="92"/>
        <end position="119"/>
    </location>
</feature>
<dbReference type="CDD" id="cd01898">
    <property type="entry name" value="Obg"/>
    <property type="match status" value="1"/>
</dbReference>
<dbReference type="GO" id="GO:0003924">
    <property type="term" value="F:GTPase activity"/>
    <property type="evidence" value="ECO:0007669"/>
    <property type="project" value="InterPro"/>
</dbReference>
<evidence type="ECO:0000256" key="3">
    <source>
        <dbReference type="ARBA" id="ARBA00023134"/>
    </source>
</evidence>
<name>A4S4K7_OSTLU</name>
<comment type="similarity">
    <text evidence="1">Belongs to the TRAFAC class OBG-HflX-like GTPase superfamily. OBG GTPase family.</text>
</comment>
<feature type="domain" description="OBG-type G" evidence="5">
    <location>
        <begin position="131"/>
        <end position="300"/>
    </location>
</feature>
<dbReference type="SUPFAM" id="SSF82051">
    <property type="entry name" value="Obg GTP-binding protein N-terminal domain"/>
    <property type="match status" value="1"/>
</dbReference>
<evidence type="ECO:0000256" key="4">
    <source>
        <dbReference type="SAM" id="MobiDB-lite"/>
    </source>
</evidence>